<dbReference type="PANTHER" id="PTHR21277:SF5">
    <property type="entry name" value="TRANSCRIPTIONAL ADAPTER 1"/>
    <property type="match status" value="1"/>
</dbReference>
<keyword evidence="3" id="KW-0804">Transcription</keyword>
<keyword evidence="4" id="KW-0539">Nucleus</keyword>
<dbReference type="Proteomes" id="UP000800041">
    <property type="component" value="Unassembled WGS sequence"/>
</dbReference>
<dbReference type="GO" id="GO:0006357">
    <property type="term" value="P:regulation of transcription by RNA polymerase II"/>
    <property type="evidence" value="ECO:0007669"/>
    <property type="project" value="TreeGrafter"/>
</dbReference>
<evidence type="ECO:0000313" key="6">
    <source>
        <dbReference type="EMBL" id="KAF1983531.1"/>
    </source>
</evidence>
<gene>
    <name evidence="6" type="ORF">K402DRAFT_465904</name>
</gene>
<evidence type="ECO:0000313" key="7">
    <source>
        <dbReference type="Proteomes" id="UP000800041"/>
    </source>
</evidence>
<dbReference type="Pfam" id="PF12767">
    <property type="entry name" value="SAGA-Tad1"/>
    <property type="match status" value="1"/>
</dbReference>
<dbReference type="PANTHER" id="PTHR21277">
    <property type="entry name" value="TRANSCRIPTIONAL ADAPTER 1"/>
    <property type="match status" value="1"/>
</dbReference>
<feature type="region of interest" description="Disordered" evidence="5">
    <location>
        <begin position="366"/>
        <end position="418"/>
    </location>
</feature>
<accession>A0A6G1GRG9</accession>
<dbReference type="AlphaFoldDB" id="A0A6G1GRG9"/>
<keyword evidence="2" id="KW-0805">Transcription regulation</keyword>
<evidence type="ECO:0000256" key="3">
    <source>
        <dbReference type="ARBA" id="ARBA00023163"/>
    </source>
</evidence>
<evidence type="ECO:0000256" key="1">
    <source>
        <dbReference type="ARBA" id="ARBA00004123"/>
    </source>
</evidence>
<evidence type="ECO:0000256" key="2">
    <source>
        <dbReference type="ARBA" id="ARBA00023015"/>
    </source>
</evidence>
<evidence type="ECO:0000256" key="5">
    <source>
        <dbReference type="SAM" id="MobiDB-lite"/>
    </source>
</evidence>
<dbReference type="OrthoDB" id="10264870at2759"/>
<keyword evidence="7" id="KW-1185">Reference proteome</keyword>
<name>A0A6G1GRG9_9PEZI</name>
<dbReference type="GO" id="GO:0005634">
    <property type="term" value="C:nucleus"/>
    <property type="evidence" value="ECO:0007669"/>
    <property type="project" value="UniProtKB-SubCell"/>
</dbReference>
<organism evidence="6 7">
    <name type="scientific">Aulographum hederae CBS 113979</name>
    <dbReference type="NCBI Taxonomy" id="1176131"/>
    <lineage>
        <taxon>Eukaryota</taxon>
        <taxon>Fungi</taxon>
        <taxon>Dikarya</taxon>
        <taxon>Ascomycota</taxon>
        <taxon>Pezizomycotina</taxon>
        <taxon>Dothideomycetes</taxon>
        <taxon>Pleosporomycetidae</taxon>
        <taxon>Aulographales</taxon>
        <taxon>Aulographaceae</taxon>
    </lineage>
</organism>
<dbReference type="GO" id="GO:0003713">
    <property type="term" value="F:transcription coactivator activity"/>
    <property type="evidence" value="ECO:0007669"/>
    <property type="project" value="TreeGrafter"/>
</dbReference>
<comment type="subcellular location">
    <subcellularLocation>
        <location evidence="1">Nucleus</location>
    </subcellularLocation>
</comment>
<dbReference type="InterPro" id="IPR024738">
    <property type="entry name" value="Hfi1/Tada1"/>
</dbReference>
<proteinExistence type="predicted"/>
<dbReference type="EMBL" id="ML977174">
    <property type="protein sequence ID" value="KAF1983531.1"/>
    <property type="molecule type" value="Genomic_DNA"/>
</dbReference>
<evidence type="ECO:0008006" key="8">
    <source>
        <dbReference type="Google" id="ProtNLM"/>
    </source>
</evidence>
<sequence>MTMATISLAQASSSTPTIIAKQLPLPATQKNAKTAPAGPVVPRVDYEPLYAVLKGNIGEGWGRYQEAVMLFMLGKLDRREFDRRIRHIIPQNSSPAEIAHNRLVSSIMENACRDPPEPGVAPFVSANDKPSAVSKPAVGDAAEQRLKVETMGLSARERHRLKQLGVGANAAAQEDAVDPYVRAQTDYHMARQIKLPDHVPASAGGFNKTNWDLEIRKRYAAPLFTELHDLPTPATILPRLTPICYEEGLPGGASAACADFINVAAETFIKEQLTMLFSKIRSNVPGGIRTARFKRTLEREGDAWLRGEVVRSSGDLLPCEIEELSRARKFSMEDLELALRLGDPHMGKNLRLVTRVLNGWKVTANDEDEEDEETTLGKSPSKSKKVKALLPNGVNGNGANGDEMDVDGEGWQNGGASDRLDEVLDECLSGL</sequence>
<protein>
    <recommendedName>
        <fullName evidence="8">Transcriptional co-activator</fullName>
    </recommendedName>
</protein>
<evidence type="ECO:0000256" key="4">
    <source>
        <dbReference type="ARBA" id="ARBA00023242"/>
    </source>
</evidence>
<reference evidence="6" key="1">
    <citation type="journal article" date="2020" name="Stud. Mycol.">
        <title>101 Dothideomycetes genomes: a test case for predicting lifestyles and emergence of pathogens.</title>
        <authorList>
            <person name="Haridas S."/>
            <person name="Albert R."/>
            <person name="Binder M."/>
            <person name="Bloem J."/>
            <person name="Labutti K."/>
            <person name="Salamov A."/>
            <person name="Andreopoulos B."/>
            <person name="Baker S."/>
            <person name="Barry K."/>
            <person name="Bills G."/>
            <person name="Bluhm B."/>
            <person name="Cannon C."/>
            <person name="Castanera R."/>
            <person name="Culley D."/>
            <person name="Daum C."/>
            <person name="Ezra D."/>
            <person name="Gonzalez J."/>
            <person name="Henrissat B."/>
            <person name="Kuo A."/>
            <person name="Liang C."/>
            <person name="Lipzen A."/>
            <person name="Lutzoni F."/>
            <person name="Magnuson J."/>
            <person name="Mondo S."/>
            <person name="Nolan M."/>
            <person name="Ohm R."/>
            <person name="Pangilinan J."/>
            <person name="Park H.-J."/>
            <person name="Ramirez L."/>
            <person name="Alfaro M."/>
            <person name="Sun H."/>
            <person name="Tritt A."/>
            <person name="Yoshinaga Y."/>
            <person name="Zwiers L.-H."/>
            <person name="Turgeon B."/>
            <person name="Goodwin S."/>
            <person name="Spatafora J."/>
            <person name="Crous P."/>
            <person name="Grigoriev I."/>
        </authorList>
    </citation>
    <scope>NUCLEOTIDE SEQUENCE</scope>
    <source>
        <strain evidence="6">CBS 113979</strain>
    </source>
</reference>
<dbReference type="GO" id="GO:0000124">
    <property type="term" value="C:SAGA complex"/>
    <property type="evidence" value="ECO:0007669"/>
    <property type="project" value="UniProtKB-ARBA"/>
</dbReference>